<comment type="similarity">
    <text evidence="2 11">Belongs to the cation transport ATPase (P-type) (TC 3.A.3) family. Type IB subfamily.</text>
</comment>
<evidence type="ECO:0000313" key="13">
    <source>
        <dbReference type="EMBL" id="WYY26482.1"/>
    </source>
</evidence>
<keyword evidence="7" id="KW-0460">Magnesium</keyword>
<feature type="transmembrane region" description="Helical" evidence="11">
    <location>
        <begin position="77"/>
        <end position="95"/>
    </location>
</feature>
<feature type="transmembrane region" description="Helical" evidence="11">
    <location>
        <begin position="604"/>
        <end position="624"/>
    </location>
</feature>
<keyword evidence="11" id="KW-1003">Cell membrane</keyword>
<accession>A0ABZ2U9Q0</accession>
<dbReference type="SFLD" id="SFLDG00002">
    <property type="entry name" value="C1.7:_P-type_atpase_like"/>
    <property type="match status" value="1"/>
</dbReference>
<evidence type="ECO:0000256" key="11">
    <source>
        <dbReference type="RuleBase" id="RU362081"/>
    </source>
</evidence>
<dbReference type="SUPFAM" id="SSF81665">
    <property type="entry name" value="Calcium ATPase, transmembrane domain M"/>
    <property type="match status" value="1"/>
</dbReference>
<dbReference type="SUPFAM" id="SSF81653">
    <property type="entry name" value="Calcium ATPase, transduction domain A"/>
    <property type="match status" value="1"/>
</dbReference>
<reference evidence="13" key="1">
    <citation type="submission" date="2024-03" db="EMBL/GenBank/DDBJ databases">
        <title>The Complete Genome of 'Candidatus Phytoplasma fraxini' AshY1 from the Ash Yellows Group.</title>
        <authorList>
            <person name="Boehm J.W."/>
            <person name="Huettel B."/>
            <person name="Schneider B."/>
            <person name="Kube M."/>
        </authorList>
    </citation>
    <scope>NUCLEOTIDE SEQUENCE [LARGE SCALE GENOMIC DNA]</scope>
    <source>
        <strain evidence="13">AshY1</strain>
    </source>
</reference>
<dbReference type="Pfam" id="PF00702">
    <property type="entry name" value="Hydrolase"/>
    <property type="match status" value="1"/>
</dbReference>
<dbReference type="InterPro" id="IPR027256">
    <property type="entry name" value="P-typ_ATPase_IB"/>
</dbReference>
<organism evidence="13 14">
    <name type="scientific">Ash yellows phytoplasma</name>
    <dbReference type="NCBI Taxonomy" id="35780"/>
    <lineage>
        <taxon>Bacteria</taxon>
        <taxon>Bacillati</taxon>
        <taxon>Mycoplasmatota</taxon>
        <taxon>Mollicutes</taxon>
        <taxon>Acholeplasmatales</taxon>
        <taxon>Acholeplasmataceae</taxon>
        <taxon>Candidatus Phytoplasma</taxon>
        <taxon>16SrVII (Ash yellows group)</taxon>
    </lineage>
</organism>
<dbReference type="Gene3D" id="2.70.150.10">
    <property type="entry name" value="Calcium-transporting ATPase, cytoplasmic transduction domain A"/>
    <property type="match status" value="1"/>
</dbReference>
<evidence type="ECO:0000256" key="2">
    <source>
        <dbReference type="ARBA" id="ARBA00006024"/>
    </source>
</evidence>
<dbReference type="NCBIfam" id="TIGR01525">
    <property type="entry name" value="ATPase-IB_hvy"/>
    <property type="match status" value="1"/>
</dbReference>
<sequence>MNNCKQKKKFKIQNKLIYLFILSFLIYLFIFLPLCVFQESEKYKIIIAYLILILSSYSIIKEGFVETYKETKKNRKLTLNVHILMILACCGSLYLKHYNEAILLIFIFGFANFLEEHVDNKNQKEISKLLDIKPKKARLLKTNNDVEMIDVSDLKIGDKIMVLNGEKIPADGIIVSGNSSIDESTITGESTPLDKTIGDKVFSSNINLINTLVIEVNTTEDKTIFAEIIRLTETIKGNISKKASLIKKIEPIYVKLVILITFSLLIITQLIRYIFSDSLLSAEMMNALQFQKVFYKSMVFLTIASPCALAVADIPATLSAISNLAKKGILLKNGRTLSVFSNIKTIVFDKTGTLTRGVIQVQDIFYASNISDEQKIKYLNILWLLEKDSNHPISFAIQKYLKAELGQLNLDLTLKTINLIGIGIEGIDEKNNYYKIAKYNVFESVPSEIKQITQDFLIKGKTVIYFSHNKEIIMAIAVIDILRSEAKQMVQYFNYNDIETIMLTGDNQEVALAISDYLNIKVTHSNCLPKEKAEFINQFKEQKRIVAMIGDGVNDSPALVSSDVSITLQEGSDVIIDIADIVLIKNDLNKVIYTHKLSRKLNKIVWQNIIFSFVIILLCSLINFFYTIPLVLAVFLHEGSTLLVLFNCLRLRRDIQ</sequence>
<keyword evidence="6 11" id="KW-0067">ATP-binding</keyword>
<dbReference type="Pfam" id="PF00122">
    <property type="entry name" value="E1-E2_ATPase"/>
    <property type="match status" value="1"/>
</dbReference>
<dbReference type="InterPro" id="IPR044492">
    <property type="entry name" value="P_typ_ATPase_HD_dom"/>
</dbReference>
<name>A0ABZ2U9Q0_ASHYP</name>
<evidence type="ECO:0000256" key="3">
    <source>
        <dbReference type="ARBA" id="ARBA00022692"/>
    </source>
</evidence>
<evidence type="ECO:0000256" key="10">
    <source>
        <dbReference type="ARBA" id="ARBA00023136"/>
    </source>
</evidence>
<dbReference type="NCBIfam" id="TIGR01494">
    <property type="entry name" value="ATPase_P-type"/>
    <property type="match status" value="1"/>
</dbReference>
<protein>
    <submittedName>
        <fullName evidence="13">Lead, cadmium, zinc and mercury transporting ATPase</fullName>
    </submittedName>
</protein>
<evidence type="ECO:0000256" key="5">
    <source>
        <dbReference type="ARBA" id="ARBA00022741"/>
    </source>
</evidence>
<dbReference type="PANTHER" id="PTHR43079">
    <property type="entry name" value="PROBABLE CADMIUM/ZINC-TRANSPORTING ATPASE HMA1"/>
    <property type="match status" value="1"/>
</dbReference>
<dbReference type="InterPro" id="IPR001757">
    <property type="entry name" value="P_typ_ATPase"/>
</dbReference>
<dbReference type="InterPro" id="IPR036412">
    <property type="entry name" value="HAD-like_sf"/>
</dbReference>
<feature type="transmembrane region" description="Helical" evidence="11">
    <location>
        <begin position="252"/>
        <end position="275"/>
    </location>
</feature>
<keyword evidence="5 11" id="KW-0547">Nucleotide-binding</keyword>
<proteinExistence type="inferred from homology"/>
<dbReference type="Gene3D" id="3.40.1110.10">
    <property type="entry name" value="Calcium-transporting ATPase, cytoplasmic domain N"/>
    <property type="match status" value="1"/>
</dbReference>
<evidence type="ECO:0000259" key="12">
    <source>
        <dbReference type="Pfam" id="PF00122"/>
    </source>
</evidence>
<dbReference type="InterPro" id="IPR023298">
    <property type="entry name" value="ATPase_P-typ_TM_dom_sf"/>
</dbReference>
<dbReference type="EMBL" id="CP146843">
    <property type="protein sequence ID" value="WYY26482.1"/>
    <property type="molecule type" value="Genomic_DNA"/>
</dbReference>
<evidence type="ECO:0000313" key="14">
    <source>
        <dbReference type="Proteomes" id="UP001484199"/>
    </source>
</evidence>
<comment type="subcellular location">
    <subcellularLocation>
        <location evidence="11">Cell membrane</location>
    </subcellularLocation>
    <subcellularLocation>
        <location evidence="1">Membrane</location>
        <topology evidence="1">Multi-pass membrane protein</topology>
    </subcellularLocation>
</comment>
<feature type="transmembrane region" description="Helical" evidence="11">
    <location>
        <begin position="46"/>
        <end position="65"/>
    </location>
</feature>
<feature type="transmembrane region" description="Helical" evidence="11">
    <location>
        <begin position="101"/>
        <end position="118"/>
    </location>
</feature>
<evidence type="ECO:0000256" key="8">
    <source>
        <dbReference type="ARBA" id="ARBA00022967"/>
    </source>
</evidence>
<keyword evidence="8" id="KW-1278">Translocase</keyword>
<dbReference type="SFLD" id="SFLDS00003">
    <property type="entry name" value="Haloacid_Dehalogenase"/>
    <property type="match status" value="1"/>
</dbReference>
<feature type="transmembrane region" description="Helical" evidence="11">
    <location>
        <begin position="295"/>
        <end position="318"/>
    </location>
</feature>
<dbReference type="InterPro" id="IPR008250">
    <property type="entry name" value="ATPase_P-typ_transduc_dom_A_sf"/>
</dbReference>
<feature type="domain" description="P-type ATPase A" evidence="12">
    <location>
        <begin position="133"/>
        <end position="233"/>
    </location>
</feature>
<keyword evidence="9 11" id="KW-1133">Transmembrane helix</keyword>
<dbReference type="InterPro" id="IPR059000">
    <property type="entry name" value="ATPase_P-type_domA"/>
</dbReference>
<evidence type="ECO:0000256" key="4">
    <source>
        <dbReference type="ARBA" id="ARBA00022723"/>
    </source>
</evidence>
<dbReference type="SUPFAM" id="SSF56784">
    <property type="entry name" value="HAD-like"/>
    <property type="match status" value="1"/>
</dbReference>
<keyword evidence="10 11" id="KW-0472">Membrane</keyword>
<keyword evidence="3 11" id="KW-0812">Transmembrane</keyword>
<dbReference type="InterPro" id="IPR023299">
    <property type="entry name" value="ATPase_P-typ_cyto_dom_N"/>
</dbReference>
<feature type="transmembrane region" description="Helical" evidence="11">
    <location>
        <begin position="630"/>
        <end position="649"/>
    </location>
</feature>
<dbReference type="Gene3D" id="3.40.50.1000">
    <property type="entry name" value="HAD superfamily/HAD-like"/>
    <property type="match status" value="1"/>
</dbReference>
<dbReference type="PRINTS" id="PR00119">
    <property type="entry name" value="CATATPASE"/>
</dbReference>
<keyword evidence="14" id="KW-1185">Reference proteome</keyword>
<dbReference type="RefSeq" id="WP_341266386.1">
    <property type="nucleotide sequence ID" value="NZ_CP146843.1"/>
</dbReference>
<gene>
    <name evidence="13" type="ORF">AshY1_03690</name>
</gene>
<dbReference type="InterPro" id="IPR018303">
    <property type="entry name" value="ATPase_P-typ_P_site"/>
</dbReference>
<dbReference type="InterPro" id="IPR051949">
    <property type="entry name" value="Cation_Transport_ATPase"/>
</dbReference>
<evidence type="ECO:0000256" key="6">
    <source>
        <dbReference type="ARBA" id="ARBA00022840"/>
    </source>
</evidence>
<dbReference type="PANTHER" id="PTHR43079:SF1">
    <property type="entry name" value="CADMIUM_ZINC-TRANSPORTING ATPASE HMA1, CHLOROPLASTIC-RELATED"/>
    <property type="match status" value="1"/>
</dbReference>
<dbReference type="PROSITE" id="PS00154">
    <property type="entry name" value="ATPASE_E1_E2"/>
    <property type="match status" value="1"/>
</dbReference>
<dbReference type="SFLD" id="SFLDF00027">
    <property type="entry name" value="p-type_atpase"/>
    <property type="match status" value="1"/>
</dbReference>
<evidence type="ECO:0000256" key="9">
    <source>
        <dbReference type="ARBA" id="ARBA00022989"/>
    </source>
</evidence>
<dbReference type="InterPro" id="IPR023214">
    <property type="entry name" value="HAD_sf"/>
</dbReference>
<evidence type="ECO:0000256" key="7">
    <source>
        <dbReference type="ARBA" id="ARBA00022842"/>
    </source>
</evidence>
<evidence type="ECO:0000256" key="1">
    <source>
        <dbReference type="ARBA" id="ARBA00004141"/>
    </source>
</evidence>
<keyword evidence="4 11" id="KW-0479">Metal-binding</keyword>
<dbReference type="Proteomes" id="UP001484199">
    <property type="component" value="Chromosome"/>
</dbReference>
<feature type="transmembrane region" description="Helical" evidence="11">
    <location>
        <begin position="16"/>
        <end position="34"/>
    </location>
</feature>